<feature type="transmembrane region" description="Helical" evidence="1">
    <location>
        <begin position="55"/>
        <end position="73"/>
    </location>
</feature>
<keyword evidence="1" id="KW-1133">Transmembrane helix</keyword>
<evidence type="ECO:0000256" key="1">
    <source>
        <dbReference type="SAM" id="Phobius"/>
    </source>
</evidence>
<sequence length="96" mass="10107">MSDNRQAEATTATVKFPHRSRRGILLGLTAQQLIVVSLTGLLLLAVILARGVVGALELVPLWAAIALLVFVRYRGRALPTGRRSSPGTRSAGCGAS</sequence>
<organism evidence="2 3">
    <name type="scientific">Streptomyces phaeofaciens</name>
    <dbReference type="NCBI Taxonomy" id="68254"/>
    <lineage>
        <taxon>Bacteria</taxon>
        <taxon>Bacillati</taxon>
        <taxon>Actinomycetota</taxon>
        <taxon>Actinomycetes</taxon>
        <taxon>Kitasatosporales</taxon>
        <taxon>Streptomycetaceae</taxon>
        <taxon>Streptomyces</taxon>
    </lineage>
</organism>
<reference evidence="2" key="1">
    <citation type="journal article" date="2014" name="Int. J. Syst. Evol. Microbiol.">
        <title>Complete genome sequence of Corynebacterium casei LMG S-19264T (=DSM 44701T), isolated from a smear-ripened cheese.</title>
        <authorList>
            <consortium name="US DOE Joint Genome Institute (JGI-PGF)"/>
            <person name="Walter F."/>
            <person name="Albersmeier A."/>
            <person name="Kalinowski J."/>
            <person name="Ruckert C."/>
        </authorList>
    </citation>
    <scope>NUCLEOTIDE SEQUENCE</scope>
    <source>
        <strain evidence="2">JCM 4125</strain>
    </source>
</reference>
<evidence type="ECO:0000313" key="2">
    <source>
        <dbReference type="EMBL" id="GGT52859.1"/>
    </source>
</evidence>
<name>A0A918LUT1_9ACTN</name>
<dbReference type="Proteomes" id="UP000646776">
    <property type="component" value="Unassembled WGS sequence"/>
</dbReference>
<proteinExistence type="predicted"/>
<protein>
    <submittedName>
        <fullName evidence="2">Uncharacterized protein</fullName>
    </submittedName>
</protein>
<evidence type="ECO:0000313" key="3">
    <source>
        <dbReference type="Proteomes" id="UP000646776"/>
    </source>
</evidence>
<reference evidence="2" key="2">
    <citation type="submission" date="2020-09" db="EMBL/GenBank/DDBJ databases">
        <authorList>
            <person name="Sun Q."/>
            <person name="Ohkuma M."/>
        </authorList>
    </citation>
    <scope>NUCLEOTIDE SEQUENCE</scope>
    <source>
        <strain evidence="2">JCM 4125</strain>
    </source>
</reference>
<accession>A0A918LUT1</accession>
<gene>
    <name evidence="2" type="ORF">GCM10010226_32360</name>
</gene>
<dbReference type="EMBL" id="BMSA01000008">
    <property type="protein sequence ID" value="GGT52859.1"/>
    <property type="molecule type" value="Genomic_DNA"/>
</dbReference>
<comment type="caution">
    <text evidence="2">The sequence shown here is derived from an EMBL/GenBank/DDBJ whole genome shotgun (WGS) entry which is preliminary data.</text>
</comment>
<feature type="transmembrane region" description="Helical" evidence="1">
    <location>
        <begin position="24"/>
        <end position="49"/>
    </location>
</feature>
<keyword evidence="1" id="KW-0472">Membrane</keyword>
<keyword evidence="1" id="KW-0812">Transmembrane</keyword>
<keyword evidence="3" id="KW-1185">Reference proteome</keyword>
<dbReference type="AlphaFoldDB" id="A0A918LUT1"/>